<dbReference type="Proteomes" id="UP000465221">
    <property type="component" value="Unassembled WGS sequence"/>
</dbReference>
<dbReference type="InterPro" id="IPR036770">
    <property type="entry name" value="Ankyrin_rpt-contain_sf"/>
</dbReference>
<dbReference type="SUPFAM" id="SSF48403">
    <property type="entry name" value="Ankyrin repeat"/>
    <property type="match status" value="1"/>
</dbReference>
<keyword evidence="1" id="KW-0040">ANK repeat</keyword>
<organism evidence="2 3">
    <name type="scientific">Aspergillus udagawae</name>
    <dbReference type="NCBI Taxonomy" id="91492"/>
    <lineage>
        <taxon>Eukaryota</taxon>
        <taxon>Fungi</taxon>
        <taxon>Dikarya</taxon>
        <taxon>Ascomycota</taxon>
        <taxon>Pezizomycotina</taxon>
        <taxon>Eurotiomycetes</taxon>
        <taxon>Eurotiomycetidae</taxon>
        <taxon>Eurotiales</taxon>
        <taxon>Aspergillaceae</taxon>
        <taxon>Aspergillus</taxon>
        <taxon>Aspergillus subgen. Fumigati</taxon>
    </lineage>
</organism>
<dbReference type="EMBL" id="BLKC01000091">
    <property type="protein sequence ID" value="GFF51710.1"/>
    <property type="molecule type" value="Genomic_DNA"/>
</dbReference>
<proteinExistence type="predicted"/>
<accession>A0A8H3S668</accession>
<feature type="repeat" description="ANK" evidence="1">
    <location>
        <begin position="71"/>
        <end position="97"/>
    </location>
</feature>
<evidence type="ECO:0000313" key="2">
    <source>
        <dbReference type="EMBL" id="GFF51710.1"/>
    </source>
</evidence>
<name>A0A8H3S668_9EURO</name>
<dbReference type="Gene3D" id="1.25.40.20">
    <property type="entry name" value="Ankyrin repeat-containing domain"/>
    <property type="match status" value="1"/>
</dbReference>
<evidence type="ECO:0000313" key="3">
    <source>
        <dbReference type="Proteomes" id="UP000465221"/>
    </source>
</evidence>
<evidence type="ECO:0000256" key="1">
    <source>
        <dbReference type="PROSITE-ProRule" id="PRU00023"/>
    </source>
</evidence>
<sequence length="290" mass="32334">MVMVERVQVLLYPVRTTLESKVCDCTGLECIKNILFLRPFKDAENGRLYQSTLDQYKARENFDIGGIDPKRGLTTLAIAALKGQTHVVRLLLYNGASACKLFKGDRGPLWFAPAGRMHRKDRSDIIRLLLDSKAEIDRPSPVNGNYTPLMKILVEWKDPEIVSQPVDAGASLTVTNENGEGVRDIAEKINDAALNRALLSKEDRQTKRGDFVSLIVKLVYLIVHYINGGDTTDIVQSIISDLYHISGQKSPEIAKVGQGYSSRLLAKVGSTRRYPKPKQWKSIKTTSMSS</sequence>
<dbReference type="Pfam" id="PF00023">
    <property type="entry name" value="Ank"/>
    <property type="match status" value="1"/>
</dbReference>
<dbReference type="PROSITE" id="PS50088">
    <property type="entry name" value="ANK_REPEAT"/>
    <property type="match status" value="1"/>
</dbReference>
<comment type="caution">
    <text evidence="2">The sequence shown here is derived from an EMBL/GenBank/DDBJ whole genome shotgun (WGS) entry which is preliminary data.</text>
</comment>
<dbReference type="PROSITE" id="PS50297">
    <property type="entry name" value="ANK_REP_REGION"/>
    <property type="match status" value="1"/>
</dbReference>
<reference evidence="2 3" key="1">
    <citation type="submission" date="2020-01" db="EMBL/GenBank/DDBJ databases">
        <title>Draft genome sequence of Aspergillus udagawae IFM 46972.</title>
        <authorList>
            <person name="Takahashi H."/>
            <person name="Yaguchi T."/>
        </authorList>
    </citation>
    <scope>NUCLEOTIDE SEQUENCE [LARGE SCALE GENOMIC DNA]</scope>
    <source>
        <strain evidence="2 3">IFM 46972</strain>
    </source>
</reference>
<dbReference type="InterPro" id="IPR002110">
    <property type="entry name" value="Ankyrin_rpt"/>
</dbReference>
<protein>
    <submittedName>
        <fullName evidence="2">Ankyrin-3</fullName>
    </submittedName>
</protein>
<dbReference type="AlphaFoldDB" id="A0A8H3S668"/>
<gene>
    <name evidence="2" type="ORF">IFM46972_09359</name>
</gene>